<feature type="compositionally biased region" description="Acidic residues" evidence="1">
    <location>
        <begin position="200"/>
        <end position="212"/>
    </location>
</feature>
<evidence type="ECO:0000259" key="2">
    <source>
        <dbReference type="Pfam" id="PF12776"/>
    </source>
</evidence>
<evidence type="ECO:0000313" key="4">
    <source>
        <dbReference type="Proteomes" id="UP000076154"/>
    </source>
</evidence>
<dbReference type="OrthoDB" id="3186724at2759"/>
<dbReference type="STRING" id="39966.A0A369KI23"/>
<dbReference type="PANTHER" id="PTHR47584:SF14">
    <property type="entry name" value="L10-INTERACTING MYB DOMAIN-CONTAINING PROTEIN-LIKE"/>
    <property type="match status" value="1"/>
</dbReference>
<evidence type="ECO:0000256" key="1">
    <source>
        <dbReference type="SAM" id="MobiDB-lite"/>
    </source>
</evidence>
<accession>A0A369KI23</accession>
<dbReference type="AlphaFoldDB" id="A0A369KI23"/>
<dbReference type="InParanoid" id="A0A369KI23"/>
<evidence type="ECO:0000313" key="3">
    <source>
        <dbReference type="EMBL" id="RDB30576.1"/>
    </source>
</evidence>
<keyword evidence="4" id="KW-1185">Reference proteome</keyword>
<feature type="region of interest" description="Disordered" evidence="1">
    <location>
        <begin position="1"/>
        <end position="27"/>
    </location>
</feature>
<dbReference type="EMBL" id="LUEZ02000005">
    <property type="protein sequence ID" value="RDB30576.1"/>
    <property type="molecule type" value="Genomic_DNA"/>
</dbReference>
<sequence>MSKASTRGAKSRANTTTGGEKIPKQASWSVDDETRFLAFLVEHKSEAGDGGNFKKATWTQAAVHVNVTVAKGAPKTAESCKAKFRSLRDIFKIVDAIRTNSGWSWDDEYGAAVTPEKQGSWDEFAAKHPIAKSFRNKGWPHLAAFDDLGPSAAKGTHVYCASRGPVPATTENDVQDAVPSDDNDVTQDIQGGSAGGIGEEKEEEEPANEDELGDHGPDITPAVQLTATPTPSLKRPAAAQAAPGSSQRVRLSAGAQHLADVHSEMGRFNDIFETYVSGEDSGSKSKSKLEATPPLVDGRMLFCVLKASRRIVDTYSAMVDDGLRKGYVKRKINREFHY</sequence>
<name>A0A369KI23_HYPMA</name>
<organism evidence="3 4">
    <name type="scientific">Hypsizygus marmoreus</name>
    <name type="common">White beech mushroom</name>
    <name type="synonym">Agaricus marmoreus</name>
    <dbReference type="NCBI Taxonomy" id="39966"/>
    <lineage>
        <taxon>Eukaryota</taxon>
        <taxon>Fungi</taxon>
        <taxon>Dikarya</taxon>
        <taxon>Basidiomycota</taxon>
        <taxon>Agaricomycotina</taxon>
        <taxon>Agaricomycetes</taxon>
        <taxon>Agaricomycetidae</taxon>
        <taxon>Agaricales</taxon>
        <taxon>Tricholomatineae</taxon>
        <taxon>Lyophyllaceae</taxon>
        <taxon>Hypsizygus</taxon>
    </lineage>
</organism>
<dbReference type="InterPro" id="IPR024752">
    <property type="entry name" value="Myb/SANT-like_dom"/>
</dbReference>
<proteinExistence type="predicted"/>
<feature type="domain" description="Myb/SANT-like" evidence="2">
    <location>
        <begin position="27"/>
        <end position="114"/>
    </location>
</feature>
<gene>
    <name evidence="3" type="ORF">Hypma_006984</name>
</gene>
<dbReference type="InterPro" id="IPR045026">
    <property type="entry name" value="LIMYB"/>
</dbReference>
<dbReference type="Proteomes" id="UP000076154">
    <property type="component" value="Unassembled WGS sequence"/>
</dbReference>
<feature type="compositionally biased region" description="Low complexity" evidence="1">
    <location>
        <begin position="235"/>
        <end position="248"/>
    </location>
</feature>
<dbReference type="PANTHER" id="PTHR47584">
    <property type="match status" value="1"/>
</dbReference>
<reference evidence="3" key="1">
    <citation type="submission" date="2018-04" db="EMBL/GenBank/DDBJ databases">
        <title>Whole genome sequencing of Hypsizygus marmoreus.</title>
        <authorList>
            <person name="Choi I.-G."/>
            <person name="Min B."/>
            <person name="Kim J.-G."/>
            <person name="Kim S."/>
            <person name="Oh Y.-L."/>
            <person name="Kong W.-S."/>
            <person name="Park H."/>
            <person name="Jeong J."/>
            <person name="Song E.-S."/>
        </authorList>
    </citation>
    <scope>NUCLEOTIDE SEQUENCE [LARGE SCALE GENOMIC DNA]</scope>
    <source>
        <strain evidence="3">51987-8</strain>
    </source>
</reference>
<dbReference type="Pfam" id="PF12776">
    <property type="entry name" value="Myb_DNA-bind_3"/>
    <property type="match status" value="1"/>
</dbReference>
<feature type="region of interest" description="Disordered" evidence="1">
    <location>
        <begin position="167"/>
        <end position="248"/>
    </location>
</feature>
<protein>
    <recommendedName>
        <fullName evidence="2">Myb/SANT-like domain-containing protein</fullName>
    </recommendedName>
</protein>
<comment type="caution">
    <text evidence="3">The sequence shown here is derived from an EMBL/GenBank/DDBJ whole genome shotgun (WGS) entry which is preliminary data.</text>
</comment>